<feature type="signal peptide" evidence="1">
    <location>
        <begin position="1"/>
        <end position="17"/>
    </location>
</feature>
<reference evidence="4" key="1">
    <citation type="submission" date="2017-02" db="UniProtKB">
        <authorList>
            <consortium name="WormBaseParasite"/>
        </authorList>
    </citation>
    <scope>IDENTIFICATION</scope>
</reference>
<dbReference type="EMBL" id="UYRR01035352">
    <property type="protein sequence ID" value="VDK64371.1"/>
    <property type="molecule type" value="Genomic_DNA"/>
</dbReference>
<name>A0A0M3KD88_ANISI</name>
<dbReference type="Proteomes" id="UP000267096">
    <property type="component" value="Unassembled WGS sequence"/>
</dbReference>
<feature type="chain" id="PRO_5043121437" evidence="1">
    <location>
        <begin position="18"/>
        <end position="211"/>
    </location>
</feature>
<sequence length="211" mass="24442">MIRFIIAVAFVLTQVESIIASSRFLSAYERKLNDIEKRMGNDESLIKNGRVKRIKCVEEYVPMEDTKTGSTWQKPQKKTLLPFNEDENDLGGTAMSGDARSIKERTFLDWLNRRNEIYVGDEERMANKHGRFMDGVINVNEEYADEENNNPLDYEVENEESELNSNDNVPFDEYNNEQLNDSFRMISAKELHVKCVCHKRLDLGPYLTSDG</sequence>
<evidence type="ECO:0000313" key="2">
    <source>
        <dbReference type="EMBL" id="VDK64371.1"/>
    </source>
</evidence>
<dbReference type="WBParaSite" id="ASIM_0001894001-mRNA-1">
    <property type="protein sequence ID" value="ASIM_0001894001-mRNA-1"/>
    <property type="gene ID" value="ASIM_0001894001"/>
</dbReference>
<keyword evidence="1" id="KW-0732">Signal</keyword>
<reference evidence="2 3" key="2">
    <citation type="submission" date="2018-11" db="EMBL/GenBank/DDBJ databases">
        <authorList>
            <consortium name="Pathogen Informatics"/>
        </authorList>
    </citation>
    <scope>NUCLEOTIDE SEQUENCE [LARGE SCALE GENOMIC DNA]</scope>
</reference>
<gene>
    <name evidence="2" type="ORF">ASIM_LOCUS18336</name>
</gene>
<dbReference type="AlphaFoldDB" id="A0A0M3KD88"/>
<evidence type="ECO:0000313" key="3">
    <source>
        <dbReference type="Proteomes" id="UP000267096"/>
    </source>
</evidence>
<proteinExistence type="predicted"/>
<keyword evidence="3" id="KW-1185">Reference proteome</keyword>
<protein>
    <submittedName>
        <fullName evidence="4">RxLR effector protein</fullName>
    </submittedName>
</protein>
<evidence type="ECO:0000313" key="4">
    <source>
        <dbReference type="WBParaSite" id="ASIM_0001894001-mRNA-1"/>
    </source>
</evidence>
<accession>A0A0M3KD88</accession>
<evidence type="ECO:0000256" key="1">
    <source>
        <dbReference type="SAM" id="SignalP"/>
    </source>
</evidence>
<organism evidence="4">
    <name type="scientific">Anisakis simplex</name>
    <name type="common">Herring worm</name>
    <dbReference type="NCBI Taxonomy" id="6269"/>
    <lineage>
        <taxon>Eukaryota</taxon>
        <taxon>Metazoa</taxon>
        <taxon>Ecdysozoa</taxon>
        <taxon>Nematoda</taxon>
        <taxon>Chromadorea</taxon>
        <taxon>Rhabditida</taxon>
        <taxon>Spirurina</taxon>
        <taxon>Ascaridomorpha</taxon>
        <taxon>Ascaridoidea</taxon>
        <taxon>Anisakidae</taxon>
        <taxon>Anisakis</taxon>
        <taxon>Anisakis simplex complex</taxon>
    </lineage>
</organism>